<dbReference type="OrthoDB" id="360653at2759"/>
<dbReference type="Pfam" id="PF23099">
    <property type="entry name" value="UTP20_C"/>
    <property type="match status" value="1"/>
</dbReference>
<feature type="region of interest" description="Disordered" evidence="1">
    <location>
        <begin position="2329"/>
        <end position="2352"/>
    </location>
</feature>
<feature type="compositionally biased region" description="Basic and acidic residues" evidence="1">
    <location>
        <begin position="2491"/>
        <end position="2501"/>
    </location>
</feature>
<feature type="domain" description="U3 small nucleolar RNA-associated protein 20 N-terminal" evidence="2">
    <location>
        <begin position="805"/>
        <end position="1383"/>
    </location>
</feature>
<dbReference type="InterPro" id="IPR046523">
    <property type="entry name" value="UTP20_dom"/>
</dbReference>
<keyword evidence="6" id="KW-1185">Reference proteome</keyword>
<dbReference type="SUPFAM" id="SSF48371">
    <property type="entry name" value="ARM repeat"/>
    <property type="match status" value="2"/>
</dbReference>
<dbReference type="STRING" id="1314674.A0A0D7BK91"/>
<protein>
    <submittedName>
        <fullName evidence="5">Uncharacterized protein</fullName>
    </submittedName>
</protein>
<feature type="region of interest" description="Disordered" evidence="1">
    <location>
        <begin position="2491"/>
        <end position="2523"/>
    </location>
</feature>
<feature type="domain" description="U3 small nucleolar RNA-associated protein 20 C-terminal" evidence="4">
    <location>
        <begin position="2249"/>
        <end position="2509"/>
    </location>
</feature>
<feature type="compositionally biased region" description="Acidic residues" evidence="1">
    <location>
        <begin position="1542"/>
        <end position="1553"/>
    </location>
</feature>
<evidence type="ECO:0000259" key="3">
    <source>
        <dbReference type="Pfam" id="PF20416"/>
    </source>
</evidence>
<name>A0A0D7BK91_9AGAR</name>
<dbReference type="PANTHER" id="PTHR17695">
    <property type="entry name" value="SMALL SUBUNIT PROCESSOME COMPONENT 20 HOMOLOG"/>
    <property type="match status" value="1"/>
</dbReference>
<gene>
    <name evidence="5" type="ORF">CYLTODRAFT_391770</name>
</gene>
<evidence type="ECO:0000259" key="4">
    <source>
        <dbReference type="Pfam" id="PF23099"/>
    </source>
</evidence>
<dbReference type="Proteomes" id="UP000054007">
    <property type="component" value="Unassembled WGS sequence"/>
</dbReference>
<organism evidence="5 6">
    <name type="scientific">Cylindrobasidium torrendii FP15055 ss-10</name>
    <dbReference type="NCBI Taxonomy" id="1314674"/>
    <lineage>
        <taxon>Eukaryota</taxon>
        <taxon>Fungi</taxon>
        <taxon>Dikarya</taxon>
        <taxon>Basidiomycota</taxon>
        <taxon>Agaricomycotina</taxon>
        <taxon>Agaricomycetes</taxon>
        <taxon>Agaricomycetidae</taxon>
        <taxon>Agaricales</taxon>
        <taxon>Marasmiineae</taxon>
        <taxon>Physalacriaceae</taxon>
        <taxon>Cylindrobasidium</taxon>
    </lineage>
</organism>
<dbReference type="Gene3D" id="1.25.10.10">
    <property type="entry name" value="Leucine-rich Repeat Variant"/>
    <property type="match status" value="1"/>
</dbReference>
<dbReference type="InterPro" id="IPR011989">
    <property type="entry name" value="ARM-like"/>
</dbReference>
<proteinExistence type="predicted"/>
<feature type="region of interest" description="Disordered" evidence="1">
    <location>
        <begin position="706"/>
        <end position="727"/>
    </location>
</feature>
<evidence type="ECO:0000259" key="2">
    <source>
        <dbReference type="Pfam" id="PF07539"/>
    </source>
</evidence>
<dbReference type="InterPro" id="IPR011430">
    <property type="entry name" value="UTP20_N"/>
</dbReference>
<dbReference type="InterPro" id="IPR052575">
    <property type="entry name" value="SSU_processome_comp_20"/>
</dbReference>
<feature type="compositionally biased region" description="Acidic residues" evidence="1">
    <location>
        <begin position="2329"/>
        <end position="2344"/>
    </location>
</feature>
<feature type="domain" description="U3 small nucleolar RNA-associated protein 20" evidence="3">
    <location>
        <begin position="1585"/>
        <end position="1809"/>
    </location>
</feature>
<feature type="region of interest" description="Disordered" evidence="1">
    <location>
        <begin position="998"/>
        <end position="1021"/>
    </location>
</feature>
<reference evidence="5 6" key="1">
    <citation type="journal article" date="2015" name="Fungal Genet. Biol.">
        <title>Evolution of novel wood decay mechanisms in Agaricales revealed by the genome sequences of Fistulina hepatica and Cylindrobasidium torrendii.</title>
        <authorList>
            <person name="Floudas D."/>
            <person name="Held B.W."/>
            <person name="Riley R."/>
            <person name="Nagy L.G."/>
            <person name="Koehler G."/>
            <person name="Ransdell A.S."/>
            <person name="Younus H."/>
            <person name="Chow J."/>
            <person name="Chiniquy J."/>
            <person name="Lipzen A."/>
            <person name="Tritt A."/>
            <person name="Sun H."/>
            <person name="Haridas S."/>
            <person name="LaButti K."/>
            <person name="Ohm R.A."/>
            <person name="Kues U."/>
            <person name="Blanchette R.A."/>
            <person name="Grigoriev I.V."/>
            <person name="Minto R.E."/>
            <person name="Hibbett D.S."/>
        </authorList>
    </citation>
    <scope>NUCLEOTIDE SEQUENCE [LARGE SCALE GENOMIC DNA]</scope>
    <source>
        <strain evidence="5 6">FP15055 ss-10</strain>
    </source>
</reference>
<dbReference type="Pfam" id="PF07539">
    <property type="entry name" value="UTP20_N"/>
    <property type="match status" value="1"/>
</dbReference>
<feature type="compositionally biased region" description="Acidic residues" evidence="1">
    <location>
        <begin position="1002"/>
        <end position="1015"/>
    </location>
</feature>
<dbReference type="EMBL" id="KN880465">
    <property type="protein sequence ID" value="KIY70650.1"/>
    <property type="molecule type" value="Genomic_DNA"/>
</dbReference>
<accession>A0A0D7BK91</accession>
<evidence type="ECO:0000313" key="5">
    <source>
        <dbReference type="EMBL" id="KIY70650.1"/>
    </source>
</evidence>
<dbReference type="InterPro" id="IPR016024">
    <property type="entry name" value="ARM-type_fold"/>
</dbReference>
<dbReference type="GO" id="GO:0032040">
    <property type="term" value="C:small-subunit processome"/>
    <property type="evidence" value="ECO:0007669"/>
    <property type="project" value="TreeGrafter"/>
</dbReference>
<dbReference type="Pfam" id="PF20416">
    <property type="entry name" value="UTP20"/>
    <property type="match status" value="1"/>
</dbReference>
<evidence type="ECO:0000256" key="1">
    <source>
        <dbReference type="SAM" id="MobiDB-lite"/>
    </source>
</evidence>
<evidence type="ECO:0000313" key="6">
    <source>
        <dbReference type="Proteomes" id="UP000054007"/>
    </source>
</evidence>
<dbReference type="PANTHER" id="PTHR17695:SF11">
    <property type="entry name" value="SMALL SUBUNIT PROCESSOME COMPONENT 20 HOMOLOG"/>
    <property type="match status" value="1"/>
</dbReference>
<dbReference type="InterPro" id="IPR057525">
    <property type="entry name" value="UTP20_C"/>
</dbReference>
<dbReference type="GO" id="GO:0030686">
    <property type="term" value="C:90S preribosome"/>
    <property type="evidence" value="ECO:0007669"/>
    <property type="project" value="TreeGrafter"/>
</dbReference>
<feature type="region of interest" description="Disordered" evidence="1">
    <location>
        <begin position="1542"/>
        <end position="1562"/>
    </location>
</feature>
<sequence length="2523" mass="281082">MDIEMELPQKRFKYQSLASQLKDVHLPTAFEQSKKDHDFEDSECQFYDALTHWRQLNLSPSFTGFADQVESLSGSLPLLLHHWREVVDIWISSTKGSDDEGLNPLLDLLQKLVIDLRGTLLPGYSDILHTLLTLLPKQLSAAVLTTLLASLSITFKHILVPTTDVDLVETTWTALRAAIAKSQPEVQRSVAEVWGSLLRRLKSATREKAATLAASDLVGIEDAVAWMFVSASKSVSQTLHTAVPGIITPVFDVYMSCDAAVFDVTYTLLRRVLTSLMHHVKNSAGFAPLSDILTPRFAALTAESAPDTVRRMAELLAITCSVRQGSRMADKQLVTVATTLPLLRLDETTSTALLKLSGAVLVSSSGGMALWMGAGRRYLENLWAMVGTNPVATKFVLELHGILVEANWGGWKMIALPALLKRAPSLLETQPLEALRLLAKVKDEGKLGEVDVMFKRGLEGWVKTYLAKEELYTAETVTVLTYVTKLSSCLSEEVTTTIIASINNILSSNMDIDDNNIQRDTLGLCLSYVSTRQRSEWSKQVDLQAWTVKVVGKWSDAANILESTLDLHQAAGNSHGLPFDEVYPHLRTAILSHDSLLRLQALKLLEASAGVPEAVKRCLSGEEVSLDVQGVRERTLKISRLTQGNTSNDIAVEICIRWLLAQLKVNLRPLWKPAASALAELAQGGHGDQVWEMIWAELQGTSLVKSSVSGGREKREEDEEDWEDERTWRDPSAHKMRVMVRDWQSDPLGSSSALTSHKVNSRFDGRTYVLGILDTLGHCPSLAEKHNRDLVPFMLAQRTQLVQQRQHFVAYLTLFAKFSNPKACFQTEQLHSMYLDLLAHPDRNLQVAALSCVLSYKTPAHANWADKLKALLDNTRWRDELTGLELYDAPPEVVQVVIRMLYGIMLERKGKSRRGNERRATILGILGSCSEADLKVLVQLMLRSLEGEGESDRQKVGFLTLLGDVMKSMSSRLLVYWPLLLDQTLRLLQGAQAKLEGSAVQDAEEEDEETEEADEGSGRGTKSTRVIRQLAIKRMIDFFLVPVDFDFEPYVKTAFEVAISPRVPLLDRENTQSPSTLLELFGTWSQSAVHAAYLVQYNADLLPKIYDCLIATNVKPPVVLKVFDIVENLLKIAAEEEHIIATVIRPHISHLLSNMAIMAERVKGTEDVLAQRQINVLSQIAQYASNPDEAKTLFDLFSPLLRKSFRVVSEKIKTDILKIMTHLIPLIPELADSTTDVYGRLHASFGSLLGSLRQRNARLALASAFQSLAVVNTSLQPIATLVEDWNAFSQKRVDEPDANRRISAYSTFQSKTCSSIPIMDWAIVLYQALHDVHDAEELAIRTSAGSVMKLFVDIVAAQPSRENEAIFARVLLPGVKNGLRSKNELVRAEVLVVLAHAVQNCQTISTMQDMRTLLADGDEEAGFFTNIHHVQIHRRSRALRRLADLCDERPMRSGTLTDYILPLVANYIVIPTSTNHHLVNDAILTTGRLAKHLAWGAYSAQVQRYMRLAKAKDEGERIYVRTLVAILDHFHFPMDESIEVEAQAEEGEEDDTQEVQPVAPATDARVSAAVNGRLLPDLLRFIESKDSTNEDTNRIPVAIGIVRIALHLPAETKGPQITRLLTILSQILRSKSQETRDLVRDTLVHTATTIGSTYLPIMIRELRAALLRGPHLHILAFTVHTILTHVTSEEHIAAFGNLDNCVGDIVHVSAEVIFGESGKDVQAEDFKTKLREVRASSSRGLDTFAIVAKNITPPYITAMLLPLRSILHETATSKILGLADEALKRVANGLNANKNLDATQVLSVCHSLITQNSKFLKEDVGRQKAKAGKAKDDAIVQVKRQAEVETNHYVNNSYRFVVLGLDLFQTALRRNRFDFHDNAILSRLESLLVPVGNTLYSSNGPVLIMTMKCLSALVKCPLRSWNKSLPVILRQTLEIIRQAGNTESELAQATLKSLAIILRDGPAADIREKDLTFLLELVAPDLEDTERQATVFTMLRAIVSRKFVVPEIYDLMEKVAEIMVTSQATQVQELCRGLLLQFLLDYPQGKGRLRNQMTFFAKNLSYVHERGRRSVMEIVGALISKFQSNLVQEYADMLFVSLVMVIANDESTKCVEIAAQLLKTLVKRLDSDRQTAILSHLHTWASQGQTPRLCQVAAQTYGLFIDALEVDCSEHLPRILEDTNGTLEKAAVELEAAENGEEDAMDVDLDWQSPYHSILVLSKVLKVFPDMIMNPDVVNWETICKLLLFPHAWVRTAASRLLGLLFSTSSVAAPEGESAVYPLSKDGMTDVAKKLALQLKSIQLDQALGLQIVKNLFFVGKCLSHVHSDGVVAEDEGDEEGDEGDEVEAEKKDDKASGHKPVAWLFSKLSHQARSAYIARRSRHVQPNWEQQPLAVFRWFAAMASFLPAPVVERFLIHILSPAYRFLEDDSIQDEKMDEIKTLATELQDLVQAKVGATAFSTVYNKIRQGVIGVRQERKTQRALQVATNPVLAAKRKEQKNTVKKESKKRKSAAFAENKGKFKRART</sequence>